<proteinExistence type="predicted"/>
<evidence type="ECO:0000313" key="2">
    <source>
        <dbReference type="EMBL" id="GFS31496.1"/>
    </source>
</evidence>
<organism evidence="2 3">
    <name type="scientific">Trichonephila inaurata madagascariensis</name>
    <dbReference type="NCBI Taxonomy" id="2747483"/>
    <lineage>
        <taxon>Eukaryota</taxon>
        <taxon>Metazoa</taxon>
        <taxon>Ecdysozoa</taxon>
        <taxon>Arthropoda</taxon>
        <taxon>Chelicerata</taxon>
        <taxon>Arachnida</taxon>
        <taxon>Araneae</taxon>
        <taxon>Araneomorphae</taxon>
        <taxon>Entelegynae</taxon>
        <taxon>Araneoidea</taxon>
        <taxon>Nephilidae</taxon>
        <taxon>Trichonephila</taxon>
        <taxon>Trichonephila inaurata</taxon>
    </lineage>
</organism>
<dbReference type="AlphaFoldDB" id="A0A8X6I522"/>
<dbReference type="Proteomes" id="UP000886998">
    <property type="component" value="Unassembled WGS sequence"/>
</dbReference>
<evidence type="ECO:0000256" key="1">
    <source>
        <dbReference type="SAM" id="MobiDB-lite"/>
    </source>
</evidence>
<dbReference type="EMBL" id="BMAV01024254">
    <property type="protein sequence ID" value="GFS31496.1"/>
    <property type="molecule type" value="Genomic_DNA"/>
</dbReference>
<gene>
    <name evidence="2" type="ORF">TNIN_191401</name>
</gene>
<accession>A0A8X6I522</accession>
<comment type="caution">
    <text evidence="2">The sequence shown here is derived from an EMBL/GenBank/DDBJ whole genome shotgun (WGS) entry which is preliminary data.</text>
</comment>
<feature type="region of interest" description="Disordered" evidence="1">
    <location>
        <begin position="54"/>
        <end position="98"/>
    </location>
</feature>
<keyword evidence="3" id="KW-1185">Reference proteome</keyword>
<evidence type="ECO:0000313" key="3">
    <source>
        <dbReference type="Proteomes" id="UP000886998"/>
    </source>
</evidence>
<reference evidence="2" key="1">
    <citation type="submission" date="2020-08" db="EMBL/GenBank/DDBJ databases">
        <title>Multicomponent nature underlies the extraordinary mechanical properties of spider dragline silk.</title>
        <authorList>
            <person name="Kono N."/>
            <person name="Nakamura H."/>
            <person name="Mori M."/>
            <person name="Yoshida Y."/>
            <person name="Ohtoshi R."/>
            <person name="Malay A.D."/>
            <person name="Moran D.A.P."/>
            <person name="Tomita M."/>
            <person name="Numata K."/>
            <person name="Arakawa K."/>
        </authorList>
    </citation>
    <scope>NUCLEOTIDE SEQUENCE</scope>
</reference>
<name>A0A8X6I522_9ARAC</name>
<protein>
    <submittedName>
        <fullName evidence="2">Uncharacterized protein</fullName>
    </submittedName>
</protein>
<sequence length="98" mass="11141">MPSVMNTNTHNSGRQFNVIGSIVRRTLQSCEEATKTSEDQYSFIIVRHSTTLTPRKKAHEQIIPSPEQSYTNVQEKDASSLLQPPLHSNRCLRCNRNS</sequence>